<reference evidence="3 4" key="1">
    <citation type="submission" date="2018-07" db="EMBL/GenBank/DDBJ databases">
        <title>Genomic Encyclopedia of Type Strains, Phase IV (KMG-IV): sequencing the most valuable type-strain genomes for metagenomic binning, comparative biology and taxonomic classification.</title>
        <authorList>
            <person name="Goeker M."/>
        </authorList>
    </citation>
    <scope>NUCLEOTIDE SEQUENCE [LARGE SCALE GENOMIC DNA]</scope>
    <source>
        <strain evidence="3 4">DSM 5603</strain>
    </source>
</reference>
<name>A0A370G4U6_GLULI</name>
<evidence type="ECO:0000313" key="4">
    <source>
        <dbReference type="Proteomes" id="UP000254958"/>
    </source>
</evidence>
<dbReference type="NCBIfam" id="NF006718">
    <property type="entry name" value="PRK09256.1"/>
    <property type="match status" value="1"/>
</dbReference>
<dbReference type="GO" id="GO:0003747">
    <property type="term" value="F:translation release factor activity"/>
    <property type="evidence" value="ECO:0007669"/>
    <property type="project" value="InterPro"/>
</dbReference>
<dbReference type="GO" id="GO:0043022">
    <property type="term" value="F:ribosome binding"/>
    <property type="evidence" value="ECO:0007669"/>
    <property type="project" value="TreeGrafter"/>
</dbReference>
<sequence>MWADAVCGRAGIGARVGAKHAMSRAMAIPILPGLSLAETELEVSYILASGPGGQNVNKVATAAQLRFDAARSPSLPERVRARLLEVAGSRATRDGVIVITARRFRTQVRNREDAIERLAELIREAAHRPAFRVATRPGRAARQRRLDGKAHRAGIKRGRSVRLDD</sequence>
<dbReference type="EMBL" id="QQAW01000005">
    <property type="protein sequence ID" value="RDI37604.1"/>
    <property type="molecule type" value="Genomic_DNA"/>
</dbReference>
<proteinExistence type="predicted"/>
<feature type="region of interest" description="Disordered" evidence="1">
    <location>
        <begin position="136"/>
        <end position="165"/>
    </location>
</feature>
<keyword evidence="4" id="KW-1185">Reference proteome</keyword>
<dbReference type="Gene3D" id="3.30.160.20">
    <property type="match status" value="1"/>
</dbReference>
<dbReference type="FunFam" id="3.30.160.20:FF:000046">
    <property type="entry name" value="Peptidyl-tRNA hydrolase ICT1"/>
    <property type="match status" value="1"/>
</dbReference>
<comment type="caution">
    <text evidence="3">The sequence shown here is derived from an EMBL/GenBank/DDBJ whole genome shotgun (WGS) entry which is preliminary data.</text>
</comment>
<dbReference type="Proteomes" id="UP000254958">
    <property type="component" value="Unassembled WGS sequence"/>
</dbReference>
<dbReference type="GO" id="GO:0072344">
    <property type="term" value="P:rescue of stalled ribosome"/>
    <property type="evidence" value="ECO:0007669"/>
    <property type="project" value="TreeGrafter"/>
</dbReference>
<evidence type="ECO:0000259" key="2">
    <source>
        <dbReference type="Pfam" id="PF00472"/>
    </source>
</evidence>
<evidence type="ECO:0000256" key="1">
    <source>
        <dbReference type="SAM" id="MobiDB-lite"/>
    </source>
</evidence>
<gene>
    <name evidence="3" type="ORF">C7453_10511</name>
</gene>
<dbReference type="InterPro" id="IPR000352">
    <property type="entry name" value="Pep_chain_release_fac_I"/>
</dbReference>
<dbReference type="Pfam" id="PF00472">
    <property type="entry name" value="RF-1"/>
    <property type="match status" value="1"/>
</dbReference>
<accession>A0A370G4U6</accession>
<dbReference type="PANTHER" id="PTHR47814:SF1">
    <property type="entry name" value="PEPTIDYL-TRNA HYDROLASE ARFB"/>
    <property type="match status" value="1"/>
</dbReference>
<dbReference type="GO" id="GO:0004045">
    <property type="term" value="F:peptidyl-tRNA hydrolase activity"/>
    <property type="evidence" value="ECO:0007669"/>
    <property type="project" value="TreeGrafter"/>
</dbReference>
<dbReference type="PANTHER" id="PTHR47814">
    <property type="entry name" value="PEPTIDYL-TRNA HYDROLASE ARFB"/>
    <property type="match status" value="1"/>
</dbReference>
<dbReference type="AlphaFoldDB" id="A0A370G4U6"/>
<evidence type="ECO:0000313" key="3">
    <source>
        <dbReference type="EMBL" id="RDI37604.1"/>
    </source>
</evidence>
<feature type="compositionally biased region" description="Basic residues" evidence="1">
    <location>
        <begin position="151"/>
        <end position="165"/>
    </location>
</feature>
<feature type="domain" description="Prokaryotic-type class I peptide chain release factors" evidence="2">
    <location>
        <begin position="35"/>
        <end position="156"/>
    </location>
</feature>
<organism evidence="3 4">
    <name type="scientific">Gluconacetobacter liquefaciens</name>
    <name type="common">Acetobacter liquefaciens</name>
    <dbReference type="NCBI Taxonomy" id="89584"/>
    <lineage>
        <taxon>Bacteria</taxon>
        <taxon>Pseudomonadati</taxon>
        <taxon>Pseudomonadota</taxon>
        <taxon>Alphaproteobacteria</taxon>
        <taxon>Acetobacterales</taxon>
        <taxon>Acetobacteraceae</taxon>
        <taxon>Gluconacetobacter</taxon>
    </lineage>
</organism>
<dbReference type="SUPFAM" id="SSF110916">
    <property type="entry name" value="Peptidyl-tRNA hydrolase domain-like"/>
    <property type="match status" value="1"/>
</dbReference>
<protein>
    <submittedName>
        <fullName evidence="3">Ribosome-associated protein</fullName>
    </submittedName>
</protein>